<protein>
    <submittedName>
        <fullName evidence="2">DUF962 domain-containing protein</fullName>
    </submittedName>
</protein>
<keyword evidence="1" id="KW-1133">Transmembrane helix</keyword>
<evidence type="ECO:0000313" key="3">
    <source>
        <dbReference type="Proteomes" id="UP000664904"/>
    </source>
</evidence>
<dbReference type="AlphaFoldDB" id="A0A975HKD6"/>
<evidence type="ECO:0000256" key="1">
    <source>
        <dbReference type="SAM" id="Phobius"/>
    </source>
</evidence>
<dbReference type="PANTHER" id="PTHR34205">
    <property type="entry name" value="TRANSMEMBRANE PROTEIN"/>
    <property type="match status" value="1"/>
</dbReference>
<dbReference type="Proteomes" id="UP000664904">
    <property type="component" value="Chromosome"/>
</dbReference>
<dbReference type="PANTHER" id="PTHR34205:SF2">
    <property type="entry name" value="DUF962 DOMAIN-CONTAINING PROTEIN"/>
    <property type="match status" value="1"/>
</dbReference>
<dbReference type="Pfam" id="PF06127">
    <property type="entry name" value="Mpo1-like"/>
    <property type="match status" value="1"/>
</dbReference>
<sequence>MQKKQFESFSSFYPYYLAEHSNPTCRKLHYIGSSCVLLLVICALIFNNYYLLAYTPIAGYGFAWIGHFFFENNKPATFKHPLYSFWGDWVMYGAWIKSLIKRV</sequence>
<dbReference type="RefSeq" id="WP_208842539.1">
    <property type="nucleotide sequence ID" value="NZ_CP072133.1"/>
</dbReference>
<evidence type="ECO:0000313" key="2">
    <source>
        <dbReference type="EMBL" id="QTH70916.1"/>
    </source>
</evidence>
<dbReference type="KEGG" id="pxi:J5O05_13620"/>
<reference evidence="2" key="1">
    <citation type="submission" date="2021-03" db="EMBL/GenBank/DDBJ databases">
        <title>Complete Genome of Pseudoalteromonas xiamenensis STKMTI.2, a new potential marine bacterium producing anti-Vibrio compounds.</title>
        <authorList>
            <person name="Handayani D.P."/>
            <person name="Isnansetyo A."/>
            <person name="Istiqomah I."/>
            <person name="Jumina J."/>
        </authorList>
    </citation>
    <scope>NUCLEOTIDE SEQUENCE</scope>
    <source>
        <strain evidence="2">STKMTI.2</strain>
    </source>
</reference>
<dbReference type="EMBL" id="CP072133">
    <property type="protein sequence ID" value="QTH70916.1"/>
    <property type="molecule type" value="Genomic_DNA"/>
</dbReference>
<keyword evidence="1" id="KW-0472">Membrane</keyword>
<organism evidence="2 3">
    <name type="scientific">Pseudoalteromonas xiamenensis</name>
    <dbReference type="NCBI Taxonomy" id="882626"/>
    <lineage>
        <taxon>Bacteria</taxon>
        <taxon>Pseudomonadati</taxon>
        <taxon>Pseudomonadota</taxon>
        <taxon>Gammaproteobacteria</taxon>
        <taxon>Alteromonadales</taxon>
        <taxon>Pseudoalteromonadaceae</taxon>
        <taxon>Pseudoalteromonas</taxon>
    </lineage>
</organism>
<dbReference type="InterPro" id="IPR009305">
    <property type="entry name" value="Mpo1-like"/>
</dbReference>
<feature type="transmembrane region" description="Helical" evidence="1">
    <location>
        <begin position="52"/>
        <end position="70"/>
    </location>
</feature>
<accession>A0A975HKD6</accession>
<keyword evidence="3" id="KW-1185">Reference proteome</keyword>
<gene>
    <name evidence="2" type="ORF">J5O05_13620</name>
</gene>
<keyword evidence="1" id="KW-0812">Transmembrane</keyword>
<name>A0A975HKD6_9GAMM</name>
<proteinExistence type="predicted"/>
<feature type="transmembrane region" description="Helical" evidence="1">
    <location>
        <begin position="28"/>
        <end position="46"/>
    </location>
</feature>